<sequence length="526" mass="58003">MSIMKSGQPALVLRRSSRIRAARQKSNPMGTTTNAATTAESVSTPRDPSPAPPQPEKSLESLTSASQQRSEGKLRTGLTLEESFASQMTLDELPSTAQKVSIRRQHNLTTYKHQRTMRTRSASIVSGRQFASPATIPSSALSQTAPLSQPVPDSTPSTQIIPTSVLGETDREYSELFPSLDRIEHRSTPLGPSDLDPAPSQAVPLSQSSSFKDTQSSTHSCSPIPAHLLHRKKRRRRLPPLKNRLAKIARARLPRQPSPETLLSQPPVVPPMGQEEEYGEEEIMRDEEEVEEIKPPPVNVTQRRLAAPENFTIPDLKDLIGYKAQAQPPRTPAPRFILPQNTVRPGRSTQGVKSPYKRKPASTPRLKFVALEAHHGQATTRIGNTATKLLPTPQTSPVRKAFVFPQRGETEDPVQNFSSRQPEPSPCRVLVKATPEIEEPPPKLPSIVDVVSARLTPEPEVEAKPTRSLAPMSELYDNLMKLARSAEQMGRPILPEPSSLKRKIQSTSTPELTFKVTQSTKIARLQ</sequence>
<feature type="region of interest" description="Disordered" evidence="1">
    <location>
        <begin position="326"/>
        <end position="364"/>
    </location>
</feature>
<feature type="compositionally biased region" description="Polar residues" evidence="1">
    <location>
        <begin position="60"/>
        <end position="69"/>
    </location>
</feature>
<reference evidence="2" key="1">
    <citation type="submission" date="2021-01" db="EMBL/GenBank/DDBJ databases">
        <authorList>
            <person name="Kaushik A."/>
        </authorList>
    </citation>
    <scope>NUCLEOTIDE SEQUENCE</scope>
    <source>
        <strain evidence="2">AG1-1A</strain>
    </source>
</reference>
<dbReference type="AlphaFoldDB" id="A0A8H2WY89"/>
<feature type="compositionally biased region" description="Basic residues" evidence="1">
    <location>
        <begin position="105"/>
        <end position="118"/>
    </location>
</feature>
<feature type="compositionally biased region" description="Polar residues" evidence="1">
    <location>
        <begin position="339"/>
        <end position="352"/>
    </location>
</feature>
<evidence type="ECO:0000313" key="2">
    <source>
        <dbReference type="EMBL" id="CAE6411062.1"/>
    </source>
</evidence>
<dbReference type="Proteomes" id="UP000663840">
    <property type="component" value="Unassembled WGS sequence"/>
</dbReference>
<feature type="compositionally biased region" description="Low complexity" evidence="1">
    <location>
        <begin position="206"/>
        <end position="220"/>
    </location>
</feature>
<name>A0A8H2WY89_9AGAM</name>
<evidence type="ECO:0000313" key="3">
    <source>
        <dbReference type="Proteomes" id="UP000663840"/>
    </source>
</evidence>
<feature type="compositionally biased region" description="Acidic residues" evidence="1">
    <location>
        <begin position="274"/>
        <end position="291"/>
    </location>
</feature>
<comment type="caution">
    <text evidence="2">The sequence shown here is derived from an EMBL/GenBank/DDBJ whole genome shotgun (WGS) entry which is preliminary data.</text>
</comment>
<feature type="region of interest" description="Disordered" evidence="1">
    <location>
        <begin position="105"/>
        <end position="306"/>
    </location>
</feature>
<feature type="region of interest" description="Disordered" evidence="1">
    <location>
        <begin position="490"/>
        <end position="512"/>
    </location>
</feature>
<dbReference type="EMBL" id="CAJMWR010001000">
    <property type="protein sequence ID" value="CAE6411062.1"/>
    <property type="molecule type" value="Genomic_DNA"/>
</dbReference>
<gene>
    <name evidence="2" type="ORF">RDB_LOCUS44530</name>
</gene>
<feature type="compositionally biased region" description="Basic residues" evidence="1">
    <location>
        <begin position="228"/>
        <end position="253"/>
    </location>
</feature>
<evidence type="ECO:0000256" key="1">
    <source>
        <dbReference type="SAM" id="MobiDB-lite"/>
    </source>
</evidence>
<proteinExistence type="predicted"/>
<organism evidence="2 3">
    <name type="scientific">Rhizoctonia solani</name>
    <dbReference type="NCBI Taxonomy" id="456999"/>
    <lineage>
        <taxon>Eukaryota</taxon>
        <taxon>Fungi</taxon>
        <taxon>Dikarya</taxon>
        <taxon>Basidiomycota</taxon>
        <taxon>Agaricomycotina</taxon>
        <taxon>Agaricomycetes</taxon>
        <taxon>Cantharellales</taxon>
        <taxon>Ceratobasidiaceae</taxon>
        <taxon>Rhizoctonia</taxon>
    </lineage>
</organism>
<feature type="region of interest" description="Disordered" evidence="1">
    <location>
        <begin position="1"/>
        <end position="76"/>
    </location>
</feature>
<feature type="compositionally biased region" description="Polar residues" evidence="1">
    <location>
        <begin position="377"/>
        <end position="397"/>
    </location>
</feature>
<accession>A0A8H2WY89</accession>
<feature type="region of interest" description="Disordered" evidence="1">
    <location>
        <begin position="376"/>
        <end position="397"/>
    </location>
</feature>
<protein>
    <submittedName>
        <fullName evidence="2">Uncharacterized protein</fullName>
    </submittedName>
</protein>
<feature type="compositionally biased region" description="Polar residues" evidence="1">
    <location>
        <begin position="24"/>
        <end position="46"/>
    </location>
</feature>
<feature type="compositionally biased region" description="Polar residues" evidence="1">
    <location>
        <begin position="135"/>
        <end position="162"/>
    </location>
</feature>